<reference evidence="2" key="1">
    <citation type="submission" date="2023-02" db="EMBL/GenBank/DDBJ databases">
        <title>Genome of toxic invasive species Heracleum sosnowskyi carries increased number of genes despite the absence of recent whole-genome duplications.</title>
        <authorList>
            <person name="Schelkunov M."/>
            <person name="Shtratnikova V."/>
            <person name="Makarenko M."/>
            <person name="Klepikova A."/>
            <person name="Omelchenko D."/>
            <person name="Novikova G."/>
            <person name="Obukhova E."/>
            <person name="Bogdanov V."/>
            <person name="Penin A."/>
            <person name="Logacheva M."/>
        </authorList>
    </citation>
    <scope>NUCLEOTIDE SEQUENCE</scope>
    <source>
        <strain evidence="2">Hsosn_3</strain>
        <tissue evidence="2">Leaf</tissue>
    </source>
</reference>
<accession>A0AAD8GML5</accession>
<reference evidence="2" key="2">
    <citation type="submission" date="2023-05" db="EMBL/GenBank/DDBJ databases">
        <authorList>
            <person name="Schelkunov M.I."/>
        </authorList>
    </citation>
    <scope>NUCLEOTIDE SEQUENCE</scope>
    <source>
        <strain evidence="2">Hsosn_3</strain>
        <tissue evidence="2">Leaf</tissue>
    </source>
</reference>
<sequence>MAKTLSESHTSMLQRFGENKEESRLMDRYERMSFEMELNKAICFGRSLSVQPQHFHNPVPGSIDVVSQGPLQRSTTIKATTPKEVNQGLISFKKVVKKFLKPLQIMRSNKKSTEFAQAQPKDLSSWKRFSRSVHL</sequence>
<dbReference type="EMBL" id="JAUIZM010000031">
    <property type="protein sequence ID" value="KAK1351515.1"/>
    <property type="molecule type" value="Genomic_DNA"/>
</dbReference>
<gene>
    <name evidence="2" type="ORF">POM88_054202</name>
</gene>
<feature type="region of interest" description="Disordered" evidence="1">
    <location>
        <begin position="1"/>
        <end position="20"/>
    </location>
</feature>
<dbReference type="PANTHER" id="PTHR48196">
    <property type="entry name" value="DUF630 DOMAIN-CONTAINING PROTEIN"/>
    <property type="match status" value="1"/>
</dbReference>
<organism evidence="2 3">
    <name type="scientific">Heracleum sosnowskyi</name>
    <dbReference type="NCBI Taxonomy" id="360622"/>
    <lineage>
        <taxon>Eukaryota</taxon>
        <taxon>Viridiplantae</taxon>
        <taxon>Streptophyta</taxon>
        <taxon>Embryophyta</taxon>
        <taxon>Tracheophyta</taxon>
        <taxon>Spermatophyta</taxon>
        <taxon>Magnoliopsida</taxon>
        <taxon>eudicotyledons</taxon>
        <taxon>Gunneridae</taxon>
        <taxon>Pentapetalae</taxon>
        <taxon>asterids</taxon>
        <taxon>campanulids</taxon>
        <taxon>Apiales</taxon>
        <taxon>Apiaceae</taxon>
        <taxon>Apioideae</taxon>
        <taxon>apioid superclade</taxon>
        <taxon>Tordylieae</taxon>
        <taxon>Tordyliinae</taxon>
        <taxon>Heracleum</taxon>
    </lineage>
</organism>
<dbReference type="PANTHER" id="PTHR48196:SF1">
    <property type="entry name" value="DUF630 DOMAIN-CONTAINING PROTEIN"/>
    <property type="match status" value="1"/>
</dbReference>
<keyword evidence="3" id="KW-1185">Reference proteome</keyword>
<comment type="caution">
    <text evidence="2">The sequence shown here is derived from an EMBL/GenBank/DDBJ whole genome shotgun (WGS) entry which is preliminary data.</text>
</comment>
<evidence type="ECO:0000256" key="1">
    <source>
        <dbReference type="SAM" id="MobiDB-lite"/>
    </source>
</evidence>
<evidence type="ECO:0000313" key="3">
    <source>
        <dbReference type="Proteomes" id="UP001237642"/>
    </source>
</evidence>
<proteinExistence type="predicted"/>
<dbReference type="AlphaFoldDB" id="A0AAD8GML5"/>
<name>A0AAD8GML5_9APIA</name>
<protein>
    <submittedName>
        <fullName evidence="2">Uncharacterized protein</fullName>
    </submittedName>
</protein>
<feature type="compositionally biased region" description="Polar residues" evidence="1">
    <location>
        <begin position="1"/>
        <end position="13"/>
    </location>
</feature>
<evidence type="ECO:0000313" key="2">
    <source>
        <dbReference type="EMBL" id="KAK1351515.1"/>
    </source>
</evidence>
<dbReference type="Proteomes" id="UP001237642">
    <property type="component" value="Unassembled WGS sequence"/>
</dbReference>